<dbReference type="SUPFAM" id="SSF55961">
    <property type="entry name" value="Bet v1-like"/>
    <property type="match status" value="1"/>
</dbReference>
<organism evidence="1 2">
    <name type="scientific">Saliterribacillus persicus</name>
    <dbReference type="NCBI Taxonomy" id="930114"/>
    <lineage>
        <taxon>Bacteria</taxon>
        <taxon>Bacillati</taxon>
        <taxon>Bacillota</taxon>
        <taxon>Bacilli</taxon>
        <taxon>Bacillales</taxon>
        <taxon>Bacillaceae</taxon>
        <taxon>Saliterribacillus</taxon>
    </lineage>
</organism>
<sequence length="152" mass="17442">MPINFKIMRTIKVSSEQVYNSFLDLDSAKEWMQGLVRIERLDDGPIQEGSQWKETRKVFGTKSTEHFEVVELVESKIAKFRCDGEKGTTGKGLYTFTYSFEEKKDNVTEVMLHGSVEGLYGFSKLFGKMMASMFKKACAKDLDNLKKRLEAK</sequence>
<evidence type="ECO:0000313" key="2">
    <source>
        <dbReference type="Proteomes" id="UP000252585"/>
    </source>
</evidence>
<evidence type="ECO:0000313" key="1">
    <source>
        <dbReference type="EMBL" id="RCW62978.1"/>
    </source>
</evidence>
<dbReference type="AlphaFoldDB" id="A0A368X7L8"/>
<gene>
    <name evidence="1" type="ORF">DFR57_12116</name>
</gene>
<dbReference type="InterPro" id="IPR019587">
    <property type="entry name" value="Polyketide_cyclase/dehydratase"/>
</dbReference>
<dbReference type="EMBL" id="QPJJ01000021">
    <property type="protein sequence ID" value="RCW62978.1"/>
    <property type="molecule type" value="Genomic_DNA"/>
</dbReference>
<proteinExistence type="predicted"/>
<dbReference type="InterPro" id="IPR023393">
    <property type="entry name" value="START-like_dom_sf"/>
</dbReference>
<accession>A0A368X7L8</accession>
<dbReference type="Pfam" id="PF10604">
    <property type="entry name" value="Polyketide_cyc2"/>
    <property type="match status" value="1"/>
</dbReference>
<name>A0A368X7L8_9BACI</name>
<keyword evidence="2" id="KW-1185">Reference proteome</keyword>
<reference evidence="1 2" key="1">
    <citation type="submission" date="2018-07" db="EMBL/GenBank/DDBJ databases">
        <title>Genomic Encyclopedia of Type Strains, Phase IV (KMG-IV): sequencing the most valuable type-strain genomes for metagenomic binning, comparative biology and taxonomic classification.</title>
        <authorList>
            <person name="Goeker M."/>
        </authorList>
    </citation>
    <scope>NUCLEOTIDE SEQUENCE [LARGE SCALE GENOMIC DNA]</scope>
    <source>
        <strain evidence="1 2">DSM 27696</strain>
    </source>
</reference>
<dbReference type="Proteomes" id="UP000252585">
    <property type="component" value="Unassembled WGS sequence"/>
</dbReference>
<dbReference type="OrthoDB" id="4773254at2"/>
<protein>
    <submittedName>
        <fullName evidence="1">Polyketide cyclase/dehydrase/lipid transport protein</fullName>
    </submittedName>
</protein>
<comment type="caution">
    <text evidence="1">The sequence shown here is derived from an EMBL/GenBank/DDBJ whole genome shotgun (WGS) entry which is preliminary data.</text>
</comment>
<dbReference type="RefSeq" id="WP_114354407.1">
    <property type="nucleotide sequence ID" value="NZ_QPJJ01000021.1"/>
</dbReference>
<dbReference type="Gene3D" id="3.30.530.20">
    <property type="match status" value="1"/>
</dbReference>